<keyword evidence="1" id="KW-0678">Repressor</keyword>
<keyword evidence="2" id="KW-0805">Transcription regulation</keyword>
<protein>
    <submittedName>
        <fullName evidence="6">Transcriptional regulator, LacI family</fullName>
    </submittedName>
</protein>
<dbReference type="InterPro" id="IPR028082">
    <property type="entry name" value="Peripla_BP_I"/>
</dbReference>
<dbReference type="Pfam" id="PF00356">
    <property type="entry name" value="LacI"/>
    <property type="match status" value="1"/>
</dbReference>
<evidence type="ECO:0000313" key="7">
    <source>
        <dbReference type="Proteomes" id="UP000199081"/>
    </source>
</evidence>
<dbReference type="Pfam" id="PF13377">
    <property type="entry name" value="Peripla_BP_3"/>
    <property type="match status" value="1"/>
</dbReference>
<evidence type="ECO:0000256" key="2">
    <source>
        <dbReference type="ARBA" id="ARBA00023015"/>
    </source>
</evidence>
<dbReference type="AlphaFoldDB" id="A0A1H7MP16"/>
<dbReference type="PANTHER" id="PTHR30146">
    <property type="entry name" value="LACI-RELATED TRANSCRIPTIONAL REPRESSOR"/>
    <property type="match status" value="1"/>
</dbReference>
<dbReference type="InterPro" id="IPR046335">
    <property type="entry name" value="LacI/GalR-like_sensor"/>
</dbReference>
<evidence type="ECO:0000313" key="6">
    <source>
        <dbReference type="EMBL" id="SEL12435.1"/>
    </source>
</evidence>
<evidence type="ECO:0000259" key="5">
    <source>
        <dbReference type="PROSITE" id="PS50932"/>
    </source>
</evidence>
<organism evidence="6 7">
    <name type="scientific">Alkalibacterium pelagium</name>
    <dbReference type="NCBI Taxonomy" id="426702"/>
    <lineage>
        <taxon>Bacteria</taxon>
        <taxon>Bacillati</taxon>
        <taxon>Bacillota</taxon>
        <taxon>Bacilli</taxon>
        <taxon>Lactobacillales</taxon>
        <taxon>Carnobacteriaceae</taxon>
        <taxon>Alkalibacterium</taxon>
    </lineage>
</organism>
<dbReference type="Gene3D" id="1.10.260.40">
    <property type="entry name" value="lambda repressor-like DNA-binding domains"/>
    <property type="match status" value="1"/>
</dbReference>
<dbReference type="GO" id="GO:0003700">
    <property type="term" value="F:DNA-binding transcription factor activity"/>
    <property type="evidence" value="ECO:0007669"/>
    <property type="project" value="TreeGrafter"/>
</dbReference>
<dbReference type="InterPro" id="IPR000843">
    <property type="entry name" value="HTH_LacI"/>
</dbReference>
<keyword evidence="4" id="KW-0804">Transcription</keyword>
<dbReference type="InterPro" id="IPR010982">
    <property type="entry name" value="Lambda_DNA-bd_dom_sf"/>
</dbReference>
<evidence type="ECO:0000256" key="4">
    <source>
        <dbReference type="ARBA" id="ARBA00023163"/>
    </source>
</evidence>
<keyword evidence="3" id="KW-0238">DNA-binding</keyword>
<dbReference type="RefSeq" id="WP_091482106.1">
    <property type="nucleotide sequence ID" value="NZ_BJYC01000014.1"/>
</dbReference>
<dbReference type="Gene3D" id="3.40.50.2300">
    <property type="match status" value="2"/>
</dbReference>
<evidence type="ECO:0000256" key="1">
    <source>
        <dbReference type="ARBA" id="ARBA00022491"/>
    </source>
</evidence>
<dbReference type="CDD" id="cd01392">
    <property type="entry name" value="HTH_LacI"/>
    <property type="match status" value="1"/>
</dbReference>
<dbReference type="PROSITE" id="PS50932">
    <property type="entry name" value="HTH_LACI_2"/>
    <property type="match status" value="1"/>
</dbReference>
<dbReference type="SUPFAM" id="SSF47413">
    <property type="entry name" value="lambda repressor-like DNA-binding domains"/>
    <property type="match status" value="1"/>
</dbReference>
<dbReference type="SMART" id="SM00354">
    <property type="entry name" value="HTH_LACI"/>
    <property type="match status" value="1"/>
</dbReference>
<sequence>MVTIKQVAEYAGVSVATVSRTLNDSGYVGKESRRKVEEAIKVLGYYPNEVARSLYQKSSKMIGLLLPDISNPYFPLLAKGVEDYAQQNGYMVILGNVEDNADKEDMYVKFFSQYNISGVLSAASGKRKNNDRVPYVLLDRALEEENYSISTDDRLGGKLAGQAILESRGQNIIVMAGPRHVSGANDRLSGALSVLNAAGASYRVFETETFQVDRAEETAQRLFDTFKSFDSVIASNDVYALAVMKEAIKRKYRIPEDIQIIGYDDMLFSRLMYPGLTTIAQPAYEVGFKGAEMLVNLIEKKVIIDKKVKLKPELIRRDSLR</sequence>
<reference evidence="7" key="1">
    <citation type="submission" date="2016-10" db="EMBL/GenBank/DDBJ databases">
        <authorList>
            <person name="Varghese N."/>
            <person name="Submissions S."/>
        </authorList>
    </citation>
    <scope>NUCLEOTIDE SEQUENCE [LARGE SCALE GENOMIC DNA]</scope>
    <source>
        <strain evidence="7">DSM 19183</strain>
    </source>
</reference>
<accession>A0A1H7MP16</accession>
<dbReference type="OrthoDB" id="9796186at2"/>
<dbReference type="EMBL" id="FNZU01000012">
    <property type="protein sequence ID" value="SEL12435.1"/>
    <property type="molecule type" value="Genomic_DNA"/>
</dbReference>
<name>A0A1H7MP16_9LACT</name>
<dbReference type="Proteomes" id="UP000199081">
    <property type="component" value="Unassembled WGS sequence"/>
</dbReference>
<dbReference type="STRING" id="426702.SAMN04488099_11231"/>
<feature type="domain" description="HTH lacI-type" evidence="5">
    <location>
        <begin position="2"/>
        <end position="56"/>
    </location>
</feature>
<dbReference type="GO" id="GO:0000976">
    <property type="term" value="F:transcription cis-regulatory region binding"/>
    <property type="evidence" value="ECO:0007669"/>
    <property type="project" value="TreeGrafter"/>
</dbReference>
<proteinExistence type="predicted"/>
<keyword evidence="7" id="KW-1185">Reference proteome</keyword>
<dbReference type="PANTHER" id="PTHR30146:SF95">
    <property type="entry name" value="RIBOSE OPERON REPRESSOR"/>
    <property type="match status" value="1"/>
</dbReference>
<evidence type="ECO:0000256" key="3">
    <source>
        <dbReference type="ARBA" id="ARBA00023125"/>
    </source>
</evidence>
<dbReference type="SUPFAM" id="SSF53822">
    <property type="entry name" value="Periplasmic binding protein-like I"/>
    <property type="match status" value="1"/>
</dbReference>
<dbReference type="CDD" id="cd06291">
    <property type="entry name" value="PBP1_Qymf-like"/>
    <property type="match status" value="1"/>
</dbReference>
<gene>
    <name evidence="6" type="ORF">SAMN04488099_11231</name>
</gene>
<dbReference type="PRINTS" id="PR00036">
    <property type="entry name" value="HTHLACI"/>
</dbReference>